<evidence type="ECO:0000256" key="2">
    <source>
        <dbReference type="ARBA" id="ARBA00022741"/>
    </source>
</evidence>
<dbReference type="CDD" id="cd16442">
    <property type="entry name" value="BPL"/>
    <property type="match status" value="1"/>
</dbReference>
<accession>D5ELJ7</accession>
<evidence type="ECO:0000313" key="8">
    <source>
        <dbReference type="EMBL" id="ADE55133.1"/>
    </source>
</evidence>
<dbReference type="PANTHER" id="PTHR12835">
    <property type="entry name" value="BIOTIN PROTEIN LIGASE"/>
    <property type="match status" value="1"/>
</dbReference>
<dbReference type="PANTHER" id="PTHR12835:SF5">
    <property type="entry name" value="BIOTIN--PROTEIN LIGASE"/>
    <property type="match status" value="1"/>
</dbReference>
<dbReference type="InterPro" id="IPR036390">
    <property type="entry name" value="WH_DNA-bd_sf"/>
</dbReference>
<keyword evidence="6" id="KW-0805">Transcription regulation</keyword>
<dbReference type="PROSITE" id="PS51733">
    <property type="entry name" value="BPL_LPL_CATALYTIC"/>
    <property type="match status" value="1"/>
</dbReference>
<dbReference type="Proteomes" id="UP000000925">
    <property type="component" value="Chromosome"/>
</dbReference>
<feature type="DNA-binding region" description="H-T-H motif" evidence="6">
    <location>
        <begin position="33"/>
        <end position="52"/>
    </location>
</feature>
<keyword evidence="4 6" id="KW-0092">Biotin</keyword>
<dbReference type="GO" id="GO:0006355">
    <property type="term" value="P:regulation of DNA-templated transcription"/>
    <property type="evidence" value="ECO:0007669"/>
    <property type="project" value="UniProtKB-UniRule"/>
</dbReference>
<dbReference type="HAMAP" id="MF_00978">
    <property type="entry name" value="Bifunct_BirA"/>
    <property type="match status" value="1"/>
</dbReference>
<dbReference type="KEGG" id="caa:Caka_2115"/>
<organism evidence="8 9">
    <name type="scientific">Coraliomargarita akajimensis (strain DSM 45221 / IAM 15411 / JCM 23193 / KCTC 12865 / 04OKA010-24)</name>
    <dbReference type="NCBI Taxonomy" id="583355"/>
    <lineage>
        <taxon>Bacteria</taxon>
        <taxon>Pseudomonadati</taxon>
        <taxon>Verrucomicrobiota</taxon>
        <taxon>Opitutia</taxon>
        <taxon>Puniceicoccales</taxon>
        <taxon>Coraliomargaritaceae</taxon>
        <taxon>Coraliomargarita</taxon>
    </lineage>
</organism>
<evidence type="ECO:0000256" key="3">
    <source>
        <dbReference type="ARBA" id="ARBA00022840"/>
    </source>
</evidence>
<keyword evidence="6" id="KW-0678">Repressor</keyword>
<dbReference type="InterPro" id="IPR030855">
    <property type="entry name" value="Bifunct_BirA"/>
</dbReference>
<keyword evidence="9" id="KW-1185">Reference proteome</keyword>
<dbReference type="NCBIfam" id="TIGR00121">
    <property type="entry name" value="birA_ligase"/>
    <property type="match status" value="1"/>
</dbReference>
<keyword evidence="6" id="KW-0238">DNA-binding</keyword>
<dbReference type="GO" id="GO:0004077">
    <property type="term" value="F:biotin--[biotin carboxyl-carrier protein] ligase activity"/>
    <property type="evidence" value="ECO:0007669"/>
    <property type="project" value="UniProtKB-UniRule"/>
</dbReference>
<proteinExistence type="inferred from homology"/>
<feature type="domain" description="BPL/LPL catalytic" evidence="7">
    <location>
        <begin position="91"/>
        <end position="273"/>
    </location>
</feature>
<keyword evidence="6" id="KW-0804">Transcription</keyword>
<sequence>MSSDTEYKQVSSNADEYIILKALLDAGNEFVSGSRLASTLGVSRPAVWGKLEKLRDFGFEVEAVRNRGYRLIKQPNVFHPALLRYAQGNRSDTLDVLYFPVIDSTNSEADRQISFGRQSPFAIASSCQLKGRGRLGREWYSASADNLYLSVLFEPKIPAQQLQHFTLWAGVHICRALQRFVPDAPLKIKWPNDLHCDGRKFAGMLTEAKMDADGIKTIVFGVGINLNSNPMDYPDELRNLATSLYAIHGEELPLNDVTAAVLKAIQTAYQYCIGSSDGECLSEAWAPLNALAGKSVTALMSGNAISGIATGIDESGALLLENEDGTTHTVLAGDVTLKKPDS</sequence>
<protein>
    <recommendedName>
        <fullName evidence="6">Bifunctional ligase/repressor BirA</fullName>
    </recommendedName>
    <alternativeName>
        <fullName evidence="6">Biotin--[acetyl-CoA-carboxylase] ligase</fullName>
        <ecNumber evidence="6">6.3.4.15</ecNumber>
    </alternativeName>
    <alternativeName>
        <fullName evidence="6">Biotin--protein ligase</fullName>
    </alternativeName>
    <alternativeName>
        <fullName evidence="6">Biotin-[acetyl-CoA carboxylase] synthetase</fullName>
    </alternativeName>
</protein>
<dbReference type="SUPFAM" id="SSF55681">
    <property type="entry name" value="Class II aaRS and biotin synthetases"/>
    <property type="match status" value="1"/>
</dbReference>
<keyword evidence="3 6" id="KW-0067">ATP-binding</keyword>
<evidence type="ECO:0000313" key="9">
    <source>
        <dbReference type="Proteomes" id="UP000000925"/>
    </source>
</evidence>
<keyword evidence="1 6" id="KW-0436">Ligase</keyword>
<dbReference type="EC" id="6.3.4.15" evidence="6"/>
<dbReference type="AlphaFoldDB" id="D5ELJ7"/>
<feature type="binding site" evidence="6">
    <location>
        <position position="128"/>
    </location>
    <ligand>
        <name>biotin</name>
        <dbReference type="ChEBI" id="CHEBI:57586"/>
    </ligand>
</feature>
<evidence type="ECO:0000256" key="4">
    <source>
        <dbReference type="ARBA" id="ARBA00023267"/>
    </source>
</evidence>
<feature type="binding site" evidence="6">
    <location>
        <begin position="132"/>
        <end position="134"/>
    </location>
    <ligand>
        <name>biotin</name>
        <dbReference type="ChEBI" id="CHEBI:57586"/>
    </ligand>
</feature>
<evidence type="ECO:0000256" key="6">
    <source>
        <dbReference type="HAMAP-Rule" id="MF_00978"/>
    </source>
</evidence>
<feature type="binding site" evidence="6">
    <location>
        <position position="200"/>
    </location>
    <ligand>
        <name>biotin</name>
        <dbReference type="ChEBI" id="CHEBI:57586"/>
    </ligand>
</feature>
<dbReference type="Pfam" id="PF02237">
    <property type="entry name" value="BPL_C"/>
    <property type="match status" value="1"/>
</dbReference>
<dbReference type="Pfam" id="PF08279">
    <property type="entry name" value="HTH_11"/>
    <property type="match status" value="1"/>
</dbReference>
<dbReference type="EMBL" id="CP001998">
    <property type="protein sequence ID" value="ADE55133.1"/>
    <property type="molecule type" value="Genomic_DNA"/>
</dbReference>
<reference evidence="8 9" key="1">
    <citation type="journal article" date="2010" name="Stand. Genomic Sci.">
        <title>Complete genome sequence of Coraliomargarita akajimensis type strain (04OKA010-24).</title>
        <authorList>
            <person name="Mavromatis K."/>
            <person name="Abt B."/>
            <person name="Brambilla E."/>
            <person name="Lapidus A."/>
            <person name="Copeland A."/>
            <person name="Deshpande S."/>
            <person name="Nolan M."/>
            <person name="Lucas S."/>
            <person name="Tice H."/>
            <person name="Cheng J.F."/>
            <person name="Han C."/>
            <person name="Detter J.C."/>
            <person name="Woyke T."/>
            <person name="Goodwin L."/>
            <person name="Pitluck S."/>
            <person name="Held B."/>
            <person name="Brettin T."/>
            <person name="Tapia R."/>
            <person name="Ivanova N."/>
            <person name="Mikhailova N."/>
            <person name="Pati A."/>
            <person name="Liolios K."/>
            <person name="Chen A."/>
            <person name="Palaniappan K."/>
            <person name="Land M."/>
            <person name="Hauser L."/>
            <person name="Chang Y.J."/>
            <person name="Jeffries C.D."/>
            <person name="Rohde M."/>
            <person name="Goker M."/>
            <person name="Bristow J."/>
            <person name="Eisen J.A."/>
            <person name="Markowitz V."/>
            <person name="Hugenholtz P."/>
            <person name="Klenk H.P."/>
            <person name="Kyrpides N.C."/>
        </authorList>
    </citation>
    <scope>NUCLEOTIDE SEQUENCE [LARGE SCALE GENOMIC DNA]</scope>
    <source>
        <strain evidence="9">DSM 45221 / IAM 15411 / JCM 23193 / KCTC 12865</strain>
    </source>
</reference>
<dbReference type="SUPFAM" id="SSF46785">
    <property type="entry name" value="Winged helix' DNA-binding domain"/>
    <property type="match status" value="1"/>
</dbReference>
<dbReference type="RefSeq" id="WP_013043855.1">
    <property type="nucleotide sequence ID" value="NC_014008.1"/>
</dbReference>
<evidence type="ECO:0000259" key="7">
    <source>
        <dbReference type="PROSITE" id="PS51733"/>
    </source>
</evidence>
<dbReference type="GO" id="GO:0005524">
    <property type="term" value="F:ATP binding"/>
    <property type="evidence" value="ECO:0007669"/>
    <property type="project" value="UniProtKB-UniRule"/>
</dbReference>
<dbReference type="GO" id="GO:0003677">
    <property type="term" value="F:DNA binding"/>
    <property type="evidence" value="ECO:0007669"/>
    <property type="project" value="UniProtKB-UniRule"/>
</dbReference>
<comment type="catalytic activity">
    <reaction evidence="5 6">
        <text>biotin + L-lysyl-[protein] + ATP = N(6)-biotinyl-L-lysyl-[protein] + AMP + diphosphate + H(+)</text>
        <dbReference type="Rhea" id="RHEA:11756"/>
        <dbReference type="Rhea" id="RHEA-COMP:9752"/>
        <dbReference type="Rhea" id="RHEA-COMP:10505"/>
        <dbReference type="ChEBI" id="CHEBI:15378"/>
        <dbReference type="ChEBI" id="CHEBI:29969"/>
        <dbReference type="ChEBI" id="CHEBI:30616"/>
        <dbReference type="ChEBI" id="CHEBI:33019"/>
        <dbReference type="ChEBI" id="CHEBI:57586"/>
        <dbReference type="ChEBI" id="CHEBI:83144"/>
        <dbReference type="ChEBI" id="CHEBI:456215"/>
        <dbReference type="EC" id="6.3.4.15"/>
    </reaction>
</comment>
<dbReference type="eggNOG" id="COG1654">
    <property type="taxonomic scope" value="Bacteria"/>
</dbReference>
<dbReference type="Gene3D" id="2.30.30.100">
    <property type="match status" value="1"/>
</dbReference>
<dbReference type="OrthoDB" id="9807064at2"/>
<dbReference type="InterPro" id="IPR004143">
    <property type="entry name" value="BPL_LPL_catalytic"/>
</dbReference>
<dbReference type="Pfam" id="PF03099">
    <property type="entry name" value="BPL_LplA_LipB"/>
    <property type="match status" value="1"/>
</dbReference>
<dbReference type="InterPro" id="IPR003142">
    <property type="entry name" value="BPL_C"/>
</dbReference>
<dbReference type="SUPFAM" id="SSF50037">
    <property type="entry name" value="C-terminal domain of transcriptional repressors"/>
    <property type="match status" value="1"/>
</dbReference>
<dbReference type="InterPro" id="IPR008988">
    <property type="entry name" value="Transcriptional_repressor_C"/>
</dbReference>
<evidence type="ECO:0000256" key="1">
    <source>
        <dbReference type="ARBA" id="ARBA00022598"/>
    </source>
</evidence>
<dbReference type="GO" id="GO:0005737">
    <property type="term" value="C:cytoplasm"/>
    <property type="evidence" value="ECO:0007669"/>
    <property type="project" value="TreeGrafter"/>
</dbReference>
<dbReference type="Gene3D" id="3.30.930.10">
    <property type="entry name" value="Bira Bifunctional Protein, Domain 2"/>
    <property type="match status" value="1"/>
</dbReference>
<dbReference type="eggNOG" id="COG0340">
    <property type="taxonomic scope" value="Bacteria"/>
</dbReference>
<gene>
    <name evidence="6" type="primary">birA</name>
    <name evidence="8" type="ordered locus">Caka_2115</name>
</gene>
<dbReference type="InterPro" id="IPR036388">
    <property type="entry name" value="WH-like_DNA-bd_sf"/>
</dbReference>
<dbReference type="InterPro" id="IPR045864">
    <property type="entry name" value="aa-tRNA-synth_II/BPL/LPL"/>
</dbReference>
<comment type="similarity">
    <text evidence="6">Belongs to the biotin--protein ligase family.</text>
</comment>
<dbReference type="Gene3D" id="1.10.10.10">
    <property type="entry name" value="Winged helix-like DNA-binding domain superfamily/Winged helix DNA-binding domain"/>
    <property type="match status" value="1"/>
</dbReference>
<dbReference type="InterPro" id="IPR013196">
    <property type="entry name" value="HTH_11"/>
</dbReference>
<dbReference type="InterPro" id="IPR004408">
    <property type="entry name" value="Biotin_CoA_COase_ligase"/>
</dbReference>
<dbReference type="STRING" id="583355.Caka_2115"/>
<comment type="function">
    <text evidence="6">Acts both as a biotin--[acetyl-CoA-carboxylase] ligase and a repressor.</text>
</comment>
<feature type="binding site" evidence="6">
    <location>
        <begin position="104"/>
        <end position="106"/>
    </location>
    <ligand>
        <name>biotin</name>
        <dbReference type="ChEBI" id="CHEBI:57586"/>
    </ligand>
</feature>
<name>D5ELJ7_CORAD</name>
<keyword evidence="2 6" id="KW-0547">Nucleotide-binding</keyword>
<dbReference type="HOGENOM" id="CLU_051096_0_0_0"/>
<evidence type="ECO:0000256" key="5">
    <source>
        <dbReference type="ARBA" id="ARBA00047846"/>
    </source>
</evidence>